<feature type="transmembrane region" description="Helical" evidence="2">
    <location>
        <begin position="52"/>
        <end position="70"/>
    </location>
</feature>
<feature type="transmembrane region" description="Helical" evidence="2">
    <location>
        <begin position="82"/>
        <end position="102"/>
    </location>
</feature>
<gene>
    <name evidence="3" type="ORF">IM811_001381</name>
</gene>
<evidence type="ECO:0000313" key="4">
    <source>
        <dbReference type="Proteomes" id="UP000616885"/>
    </source>
</evidence>
<organism evidence="3 4">
    <name type="scientific">Bionectria ochroleuca</name>
    <name type="common">Gliocladium roseum</name>
    <dbReference type="NCBI Taxonomy" id="29856"/>
    <lineage>
        <taxon>Eukaryota</taxon>
        <taxon>Fungi</taxon>
        <taxon>Dikarya</taxon>
        <taxon>Ascomycota</taxon>
        <taxon>Pezizomycotina</taxon>
        <taxon>Sordariomycetes</taxon>
        <taxon>Hypocreomycetidae</taxon>
        <taxon>Hypocreales</taxon>
        <taxon>Bionectriaceae</taxon>
        <taxon>Clonostachys</taxon>
    </lineage>
</organism>
<feature type="compositionally biased region" description="Gly residues" evidence="1">
    <location>
        <begin position="122"/>
        <end position="140"/>
    </location>
</feature>
<keyword evidence="2" id="KW-0812">Transmembrane</keyword>
<reference evidence="3" key="1">
    <citation type="submission" date="2020-10" db="EMBL/GenBank/DDBJ databases">
        <title>High-Quality Genome Resource of Clonostachys rosea strain S41 by Oxford Nanopore Long-Read Sequencing.</title>
        <authorList>
            <person name="Wang H."/>
        </authorList>
    </citation>
    <scope>NUCLEOTIDE SEQUENCE</scope>
    <source>
        <strain evidence="3">S41</strain>
    </source>
</reference>
<keyword evidence="2" id="KW-1133">Transmembrane helix</keyword>
<keyword evidence="2" id="KW-0472">Membrane</keyword>
<protein>
    <submittedName>
        <fullName evidence="3">Uncharacterized protein</fullName>
    </submittedName>
</protein>
<name>A0A8H7NP02_BIOOC</name>
<dbReference type="Proteomes" id="UP000616885">
    <property type="component" value="Unassembled WGS sequence"/>
</dbReference>
<evidence type="ECO:0000256" key="2">
    <source>
        <dbReference type="SAM" id="Phobius"/>
    </source>
</evidence>
<dbReference type="AlphaFoldDB" id="A0A8H7NP02"/>
<sequence length="180" mass="18431">MDGPPPPPPPHGGVPRSSGLPPGKYDIFVIPEHSAGSGFLYLPSLQPNANSFIAGFASALILVVVGQSMAPAFRTWWESFQGLGNVGMAMLMLGIGFGAWSLGRTQTDRSKFFYGPSTSSGQAGGQGGFNGNGGGPGGFNGEAKEVSAAPEAHLASGDHIPRVHLLLKRTAPSAATASRT</sequence>
<dbReference type="EMBL" id="JADCTT010000001">
    <property type="protein sequence ID" value="KAF9759687.1"/>
    <property type="molecule type" value="Genomic_DNA"/>
</dbReference>
<accession>A0A8H7NP02</accession>
<proteinExistence type="predicted"/>
<evidence type="ECO:0000313" key="3">
    <source>
        <dbReference type="EMBL" id="KAF9759687.1"/>
    </source>
</evidence>
<feature type="region of interest" description="Disordered" evidence="1">
    <location>
        <begin position="119"/>
        <end position="151"/>
    </location>
</feature>
<evidence type="ECO:0000256" key="1">
    <source>
        <dbReference type="SAM" id="MobiDB-lite"/>
    </source>
</evidence>
<comment type="caution">
    <text evidence="3">The sequence shown here is derived from an EMBL/GenBank/DDBJ whole genome shotgun (WGS) entry which is preliminary data.</text>
</comment>